<reference evidence="2" key="1">
    <citation type="submission" date="2015-11" db="EMBL/GenBank/DDBJ databases">
        <authorList>
            <person name="Varghese N."/>
        </authorList>
    </citation>
    <scope>NUCLEOTIDE SEQUENCE [LARGE SCALE GENOMIC DNA]</scope>
    <source>
        <strain evidence="2">DSM 45899</strain>
    </source>
</reference>
<dbReference type="InterPro" id="IPR032466">
    <property type="entry name" value="Metal_Hydrolase"/>
</dbReference>
<sequence>MSLSAPTPVPVRTTFADVLDPISGERRSVSLGGGRALDPQAPAGPNDRVVDGSGFWLLPAVYDADAHLPLLEVGLREVDVYVARHGGVSHQNVALQWQALRHLDLPGIVAELRQTVLPAITPLLSVNIDDTDDFAAWFDKHLPEVRDLLPPVCKLYTADPHFERHLDLVWSAGLRAVVYCYTEPDFDWLVAHAEGPLHVRHATSAGFVDRVLANAGATVQTSPHLLHPLAPGRREDLVVLPTPPDDAERTALADVFLDRVTMLATDHNALPVSGPTGPGLQAQQHLLPLLLSLCDVYGWTPAQLWPKVTTAPTEVFGTRHPQGWVVVDPAHREQVAPWPMQAADRAAFVGLTLPGRVLAIGSGDHAELV</sequence>
<dbReference type="Proteomes" id="UP000198802">
    <property type="component" value="Unassembled WGS sequence"/>
</dbReference>
<evidence type="ECO:0008006" key="3">
    <source>
        <dbReference type="Google" id="ProtNLM"/>
    </source>
</evidence>
<dbReference type="EMBL" id="FAOZ01000003">
    <property type="protein sequence ID" value="CUU54655.1"/>
    <property type="molecule type" value="Genomic_DNA"/>
</dbReference>
<accession>A0A0S4QHN4</accession>
<dbReference type="Gene3D" id="3.20.20.140">
    <property type="entry name" value="Metal-dependent hydrolases"/>
    <property type="match status" value="1"/>
</dbReference>
<name>A0A0S4QHN4_9ACTN</name>
<dbReference type="SUPFAM" id="SSF51556">
    <property type="entry name" value="Metallo-dependent hydrolases"/>
    <property type="match status" value="1"/>
</dbReference>
<evidence type="ECO:0000313" key="2">
    <source>
        <dbReference type="Proteomes" id="UP000198802"/>
    </source>
</evidence>
<dbReference type="AlphaFoldDB" id="A0A0S4QHN4"/>
<evidence type="ECO:0000313" key="1">
    <source>
        <dbReference type="EMBL" id="CUU54655.1"/>
    </source>
</evidence>
<organism evidence="1 2">
    <name type="scientific">Parafrankia irregularis</name>
    <dbReference type="NCBI Taxonomy" id="795642"/>
    <lineage>
        <taxon>Bacteria</taxon>
        <taxon>Bacillati</taxon>
        <taxon>Actinomycetota</taxon>
        <taxon>Actinomycetes</taxon>
        <taxon>Frankiales</taxon>
        <taxon>Frankiaceae</taxon>
        <taxon>Parafrankia</taxon>
    </lineage>
</organism>
<protein>
    <recommendedName>
        <fullName evidence="3">Dihydroorotase</fullName>
    </recommendedName>
</protein>
<proteinExistence type="predicted"/>
<dbReference type="RefSeq" id="WP_165615480.1">
    <property type="nucleotide sequence ID" value="NZ_FAOZ01000003.1"/>
</dbReference>
<gene>
    <name evidence="1" type="ORF">Ga0074812_103145</name>
</gene>
<keyword evidence="2" id="KW-1185">Reference proteome</keyword>